<dbReference type="AlphaFoldDB" id="A0A2T9ZHI8"/>
<proteinExistence type="predicted"/>
<dbReference type="SUPFAM" id="SSF48264">
    <property type="entry name" value="Cytochrome P450"/>
    <property type="match status" value="1"/>
</dbReference>
<keyword evidence="1" id="KW-1133">Transmembrane helix</keyword>
<protein>
    <recommendedName>
        <fullName evidence="4">Cytochrome P450</fullName>
    </recommendedName>
</protein>
<sequence length="478" mass="55588">MAQLIFRGVSLLILSTYHIYTLVLSPSLSIWGILLQIKLFFVTTVLLLNFIKQTLLFTLSPDYKNKFYPQTINVGSKEDETTIAFTKNMFKKGYAVKYDIIPNNFVLSSVFISEFLSHSRDTFSVIKGIESTIESTFKNKQVVITDRICKNDLRLIFNGKYIDSLIFADSCAFKTLIDHYIDSNGQFYSRAFYRVLGKRLAQNKIIRDTLNSSSTFAYLYKSWLFKPVGYFWKMYEHIKYQYRFNKMAEIIRDELECNRGLGSIYPQETNIMDILASDKSININRDPTMLTWAIIKNIKCMTSIPLSRLINIIIDISSDITVHEYLLKEQRRIVARYGEEISYTTVCNMTRLKSFVNKSLLKSSPGSYMHRMLEHDIVLSNGMSISKGSLVSLDIFSYYNLKLINRFNRNRFGRTKFSGSFKNPKINYENLIWGHKKKYMIYLNTDGYIEGHPGYEQVSTVISKSNSIFLEIHDLFDS</sequence>
<comment type="caution">
    <text evidence="2">The sequence shown here is derived from an EMBL/GenBank/DDBJ whole genome shotgun (WGS) entry which is preliminary data.</text>
</comment>
<keyword evidence="1" id="KW-0812">Transmembrane</keyword>
<evidence type="ECO:0000313" key="2">
    <source>
        <dbReference type="EMBL" id="PVV04044.1"/>
    </source>
</evidence>
<dbReference type="Gene3D" id="1.10.630.10">
    <property type="entry name" value="Cytochrome P450"/>
    <property type="match status" value="1"/>
</dbReference>
<dbReference type="OrthoDB" id="1470350at2759"/>
<keyword evidence="1" id="KW-0472">Membrane</keyword>
<evidence type="ECO:0000313" key="3">
    <source>
        <dbReference type="Proteomes" id="UP000245609"/>
    </source>
</evidence>
<feature type="transmembrane region" description="Helical" evidence="1">
    <location>
        <begin position="5"/>
        <end position="24"/>
    </location>
</feature>
<dbReference type="InterPro" id="IPR036396">
    <property type="entry name" value="Cyt_P450_sf"/>
</dbReference>
<dbReference type="EMBL" id="MBFS01000166">
    <property type="protein sequence ID" value="PVV04044.1"/>
    <property type="molecule type" value="Genomic_DNA"/>
</dbReference>
<reference evidence="2 3" key="1">
    <citation type="journal article" date="2018" name="MBio">
        <title>Comparative Genomics Reveals the Core Gene Toolbox for the Fungus-Insect Symbiosis.</title>
        <authorList>
            <person name="Wang Y."/>
            <person name="Stata M."/>
            <person name="Wang W."/>
            <person name="Stajich J.E."/>
            <person name="White M.M."/>
            <person name="Moncalvo J.M."/>
        </authorList>
    </citation>
    <scope>NUCLEOTIDE SEQUENCE [LARGE SCALE GENOMIC DNA]</scope>
    <source>
        <strain evidence="2 3">SC-DP-2</strain>
    </source>
</reference>
<evidence type="ECO:0008006" key="4">
    <source>
        <dbReference type="Google" id="ProtNLM"/>
    </source>
</evidence>
<dbReference type="GO" id="GO:0004497">
    <property type="term" value="F:monooxygenase activity"/>
    <property type="evidence" value="ECO:0007669"/>
    <property type="project" value="InterPro"/>
</dbReference>
<accession>A0A2T9ZHI8</accession>
<keyword evidence="3" id="KW-1185">Reference proteome</keyword>
<evidence type="ECO:0000256" key="1">
    <source>
        <dbReference type="SAM" id="Phobius"/>
    </source>
</evidence>
<organism evidence="2 3">
    <name type="scientific">Smittium megazygosporum</name>
    <dbReference type="NCBI Taxonomy" id="133381"/>
    <lineage>
        <taxon>Eukaryota</taxon>
        <taxon>Fungi</taxon>
        <taxon>Fungi incertae sedis</taxon>
        <taxon>Zoopagomycota</taxon>
        <taxon>Kickxellomycotina</taxon>
        <taxon>Harpellomycetes</taxon>
        <taxon>Harpellales</taxon>
        <taxon>Legeriomycetaceae</taxon>
        <taxon>Smittium</taxon>
    </lineage>
</organism>
<dbReference type="GO" id="GO:0020037">
    <property type="term" value="F:heme binding"/>
    <property type="evidence" value="ECO:0007669"/>
    <property type="project" value="InterPro"/>
</dbReference>
<name>A0A2T9ZHI8_9FUNG</name>
<dbReference type="Proteomes" id="UP000245609">
    <property type="component" value="Unassembled WGS sequence"/>
</dbReference>
<dbReference type="GO" id="GO:0005506">
    <property type="term" value="F:iron ion binding"/>
    <property type="evidence" value="ECO:0007669"/>
    <property type="project" value="InterPro"/>
</dbReference>
<gene>
    <name evidence="2" type="ORF">BB560_001462</name>
</gene>
<dbReference type="GO" id="GO:0016705">
    <property type="term" value="F:oxidoreductase activity, acting on paired donors, with incorporation or reduction of molecular oxygen"/>
    <property type="evidence" value="ECO:0007669"/>
    <property type="project" value="InterPro"/>
</dbReference>